<evidence type="ECO:0000256" key="4">
    <source>
        <dbReference type="ARBA" id="ARBA00022723"/>
    </source>
</evidence>
<keyword evidence="6" id="KW-0560">Oxidoreductase</keyword>
<dbReference type="EMBL" id="BMOF01000001">
    <property type="protein sequence ID" value="GGJ91050.1"/>
    <property type="molecule type" value="Genomic_DNA"/>
</dbReference>
<evidence type="ECO:0000313" key="14">
    <source>
        <dbReference type="Proteomes" id="UP000637720"/>
    </source>
</evidence>
<dbReference type="Pfam" id="PF02628">
    <property type="entry name" value="COX15-CtaA"/>
    <property type="match status" value="1"/>
</dbReference>
<keyword evidence="3 12" id="KW-0812">Transmembrane</keyword>
<keyword evidence="9 12" id="KW-0472">Membrane</keyword>
<dbReference type="PANTHER" id="PTHR35457">
    <property type="entry name" value="HEME A SYNTHASE"/>
    <property type="match status" value="1"/>
</dbReference>
<protein>
    <submittedName>
        <fullName evidence="13">Heme A synthase</fullName>
    </submittedName>
</protein>
<feature type="transmembrane region" description="Helical" evidence="12">
    <location>
        <begin position="91"/>
        <end position="113"/>
    </location>
</feature>
<keyword evidence="10" id="KW-1015">Disulfide bond</keyword>
<dbReference type="PANTHER" id="PTHR35457:SF1">
    <property type="entry name" value="HEME A SYNTHASE"/>
    <property type="match status" value="1"/>
</dbReference>
<evidence type="ECO:0000256" key="1">
    <source>
        <dbReference type="ARBA" id="ARBA00004141"/>
    </source>
</evidence>
<evidence type="ECO:0000256" key="12">
    <source>
        <dbReference type="SAM" id="Phobius"/>
    </source>
</evidence>
<dbReference type="InterPro" id="IPR050450">
    <property type="entry name" value="COX15/CtaA_HemeA_synthase"/>
</dbReference>
<feature type="transmembrane region" description="Helical" evidence="12">
    <location>
        <begin position="158"/>
        <end position="179"/>
    </location>
</feature>
<comment type="pathway">
    <text evidence="11">Porphyrin-containing compound metabolism.</text>
</comment>
<accession>A0A8J3B2G3</accession>
<dbReference type="RefSeq" id="WP_188816499.1">
    <property type="nucleotide sequence ID" value="NZ_BMOF01000001.1"/>
</dbReference>
<dbReference type="GO" id="GO:0016491">
    <property type="term" value="F:oxidoreductase activity"/>
    <property type="evidence" value="ECO:0007669"/>
    <property type="project" value="UniProtKB-KW"/>
</dbReference>
<keyword evidence="5 12" id="KW-1133">Transmembrane helix</keyword>
<comment type="subcellular location">
    <subcellularLocation>
        <location evidence="1">Membrane</location>
        <topology evidence="1">Multi-pass membrane protein</topology>
    </subcellularLocation>
</comment>
<feature type="transmembrane region" description="Helical" evidence="12">
    <location>
        <begin position="242"/>
        <end position="263"/>
    </location>
</feature>
<reference evidence="13" key="2">
    <citation type="submission" date="2020-09" db="EMBL/GenBank/DDBJ databases">
        <authorList>
            <person name="Sun Q."/>
            <person name="Ohkuma M."/>
        </authorList>
    </citation>
    <scope>NUCLEOTIDE SEQUENCE</scope>
    <source>
        <strain evidence="13">JCM 14719</strain>
    </source>
</reference>
<comment type="caution">
    <text evidence="13">The sequence shown here is derived from an EMBL/GenBank/DDBJ whole genome shotgun (WGS) entry which is preliminary data.</text>
</comment>
<evidence type="ECO:0000256" key="6">
    <source>
        <dbReference type="ARBA" id="ARBA00023002"/>
    </source>
</evidence>
<organism evidence="13 14">
    <name type="scientific">Calditerricola satsumensis</name>
    <dbReference type="NCBI Taxonomy" id="373054"/>
    <lineage>
        <taxon>Bacteria</taxon>
        <taxon>Bacillati</taxon>
        <taxon>Bacillota</taxon>
        <taxon>Bacilli</taxon>
        <taxon>Bacillales</taxon>
        <taxon>Bacillaceae</taxon>
        <taxon>Calditerricola</taxon>
    </lineage>
</organism>
<keyword evidence="14" id="KW-1185">Reference proteome</keyword>
<feature type="transmembrane region" description="Helical" evidence="12">
    <location>
        <begin position="119"/>
        <end position="143"/>
    </location>
</feature>
<dbReference type="GO" id="GO:0016020">
    <property type="term" value="C:membrane"/>
    <property type="evidence" value="ECO:0007669"/>
    <property type="project" value="UniProtKB-SubCell"/>
</dbReference>
<evidence type="ECO:0000313" key="13">
    <source>
        <dbReference type="EMBL" id="GGJ91050.1"/>
    </source>
</evidence>
<dbReference type="GO" id="GO:0006784">
    <property type="term" value="P:heme A biosynthetic process"/>
    <property type="evidence" value="ECO:0007669"/>
    <property type="project" value="InterPro"/>
</dbReference>
<feature type="transmembrane region" description="Helical" evidence="12">
    <location>
        <begin position="269"/>
        <end position="290"/>
    </location>
</feature>
<feature type="transmembrane region" description="Helical" evidence="12">
    <location>
        <begin position="56"/>
        <end position="79"/>
    </location>
</feature>
<evidence type="ECO:0000256" key="3">
    <source>
        <dbReference type="ARBA" id="ARBA00022692"/>
    </source>
</evidence>
<gene>
    <name evidence="13" type="primary">ctaA</name>
    <name evidence="13" type="ORF">GCM10007043_00910</name>
</gene>
<evidence type="ECO:0000256" key="5">
    <source>
        <dbReference type="ARBA" id="ARBA00022989"/>
    </source>
</evidence>
<dbReference type="GO" id="GO:0046872">
    <property type="term" value="F:metal ion binding"/>
    <property type="evidence" value="ECO:0007669"/>
    <property type="project" value="UniProtKB-KW"/>
</dbReference>
<keyword evidence="4" id="KW-0479">Metal-binding</keyword>
<evidence type="ECO:0000256" key="11">
    <source>
        <dbReference type="ARBA" id="ARBA00023444"/>
    </source>
</evidence>
<proteinExistence type="predicted"/>
<keyword evidence="8" id="KW-0350">Heme biosynthesis</keyword>
<evidence type="ECO:0000256" key="2">
    <source>
        <dbReference type="ARBA" id="ARBA00022475"/>
    </source>
</evidence>
<evidence type="ECO:0000256" key="7">
    <source>
        <dbReference type="ARBA" id="ARBA00023004"/>
    </source>
</evidence>
<dbReference type="InterPro" id="IPR003780">
    <property type="entry name" value="COX15/CtaA_fam"/>
</dbReference>
<name>A0A8J3B2G3_9BACI</name>
<dbReference type="AlphaFoldDB" id="A0A8J3B2G3"/>
<dbReference type="Proteomes" id="UP000637720">
    <property type="component" value="Unassembled WGS sequence"/>
</dbReference>
<evidence type="ECO:0000256" key="10">
    <source>
        <dbReference type="ARBA" id="ARBA00023157"/>
    </source>
</evidence>
<evidence type="ECO:0000256" key="8">
    <source>
        <dbReference type="ARBA" id="ARBA00023133"/>
    </source>
</evidence>
<evidence type="ECO:0000256" key="9">
    <source>
        <dbReference type="ARBA" id="ARBA00023136"/>
    </source>
</evidence>
<keyword evidence="2" id="KW-1003">Cell membrane</keyword>
<keyword evidence="7" id="KW-0408">Iron</keyword>
<feature type="transmembrane region" description="Helical" evidence="12">
    <location>
        <begin position="210"/>
        <end position="230"/>
    </location>
</feature>
<sequence>MVSRGLKLLAVATTIGMLLLLLGGALVTKTGSGDGCGDSWPLCNGRLFPPLELEAIIEWSHRLVTALITPLLLATVVWSWRRAGHIPWVRFFGFCALLTTFVQALLGAAAVVWDQSDLVMALHFGISLTAFASVLLIAIQLFVGEERRGGRASVPRRFLWLVAGTAAYTYVVVYLGALVRHTGSSMAIPDWPLNFGRLIPPLTGQIAIQFLHRVAALVLFALVVAIVVMAERALRDRRDLRWAGWVALVLTGLQVVSGGLVVLTGLNLLVALVHTVLVAALFGVLVWMTLQAWDGREARTVRGVSPAAHGEALPFRG</sequence>
<reference evidence="13" key="1">
    <citation type="journal article" date="2014" name="Int. J. Syst. Evol. Microbiol.">
        <title>Complete genome sequence of Corynebacterium casei LMG S-19264T (=DSM 44701T), isolated from a smear-ripened cheese.</title>
        <authorList>
            <consortium name="US DOE Joint Genome Institute (JGI-PGF)"/>
            <person name="Walter F."/>
            <person name="Albersmeier A."/>
            <person name="Kalinowski J."/>
            <person name="Ruckert C."/>
        </authorList>
    </citation>
    <scope>NUCLEOTIDE SEQUENCE</scope>
    <source>
        <strain evidence="13">JCM 14719</strain>
    </source>
</reference>